<dbReference type="Gramene" id="FCD_00009814-RA">
    <property type="protein sequence ID" value="FCD_00009814-RA:cds"/>
    <property type="gene ID" value="FCD_00009814"/>
</dbReference>
<dbReference type="Proteomes" id="UP001187192">
    <property type="component" value="Unassembled WGS sequence"/>
</dbReference>
<comment type="caution">
    <text evidence="1">The sequence shown here is derived from an EMBL/GenBank/DDBJ whole genome shotgun (WGS) entry which is preliminary data.</text>
</comment>
<organism evidence="1 2">
    <name type="scientific">Ficus carica</name>
    <name type="common">Common fig</name>
    <dbReference type="NCBI Taxonomy" id="3494"/>
    <lineage>
        <taxon>Eukaryota</taxon>
        <taxon>Viridiplantae</taxon>
        <taxon>Streptophyta</taxon>
        <taxon>Embryophyta</taxon>
        <taxon>Tracheophyta</taxon>
        <taxon>Spermatophyta</taxon>
        <taxon>Magnoliopsida</taxon>
        <taxon>eudicotyledons</taxon>
        <taxon>Gunneridae</taxon>
        <taxon>Pentapetalae</taxon>
        <taxon>rosids</taxon>
        <taxon>fabids</taxon>
        <taxon>Rosales</taxon>
        <taxon>Moraceae</taxon>
        <taxon>Ficeae</taxon>
        <taxon>Ficus</taxon>
    </lineage>
</organism>
<accession>A0AA88D4B2</accession>
<sequence length="114" mass="12528">MYSVKNVGEETSHAIEKLLKLWQLSPHGQNKDIIDLEEYIVSLGAACQGCNISLEFAKALTCGGNGSGGLGESRFLDVCQSSSPCYLLWLCDDSTQHLRSLLFLRVGHQRDSKP</sequence>
<dbReference type="EMBL" id="BTGU01000012">
    <property type="protein sequence ID" value="GMN41022.1"/>
    <property type="molecule type" value="Genomic_DNA"/>
</dbReference>
<name>A0AA88D4B2_FICCA</name>
<gene>
    <name evidence="1" type="ORF">TIFTF001_010249</name>
</gene>
<proteinExistence type="predicted"/>
<keyword evidence="2" id="KW-1185">Reference proteome</keyword>
<dbReference type="AlphaFoldDB" id="A0AA88D4B2"/>
<evidence type="ECO:0000313" key="2">
    <source>
        <dbReference type="Proteomes" id="UP001187192"/>
    </source>
</evidence>
<reference evidence="1" key="1">
    <citation type="submission" date="2023-07" db="EMBL/GenBank/DDBJ databases">
        <title>draft genome sequence of fig (Ficus carica).</title>
        <authorList>
            <person name="Takahashi T."/>
            <person name="Nishimura K."/>
        </authorList>
    </citation>
    <scope>NUCLEOTIDE SEQUENCE</scope>
</reference>
<protein>
    <submittedName>
        <fullName evidence="1">Uncharacterized protein</fullName>
    </submittedName>
</protein>
<evidence type="ECO:0000313" key="1">
    <source>
        <dbReference type="EMBL" id="GMN41022.1"/>
    </source>
</evidence>